<protein>
    <recommendedName>
        <fullName evidence="1">Zc3h12a-like Ribonuclease NYN domain-containing protein</fullName>
    </recommendedName>
</protein>
<dbReference type="Proteomes" id="UP000053766">
    <property type="component" value="Unassembled WGS sequence"/>
</dbReference>
<organism evidence="2 3">
    <name type="scientific">Dictyocaulus viviparus</name>
    <name type="common">Bovine lungworm</name>
    <dbReference type="NCBI Taxonomy" id="29172"/>
    <lineage>
        <taxon>Eukaryota</taxon>
        <taxon>Metazoa</taxon>
        <taxon>Ecdysozoa</taxon>
        <taxon>Nematoda</taxon>
        <taxon>Chromadorea</taxon>
        <taxon>Rhabditida</taxon>
        <taxon>Rhabditina</taxon>
        <taxon>Rhabditomorpha</taxon>
        <taxon>Strongyloidea</taxon>
        <taxon>Metastrongylidae</taxon>
        <taxon>Dictyocaulus</taxon>
    </lineage>
</organism>
<feature type="domain" description="Zc3h12a-like Ribonuclease NYN" evidence="1">
    <location>
        <begin position="143"/>
        <end position="232"/>
    </location>
</feature>
<evidence type="ECO:0000259" key="1">
    <source>
        <dbReference type="Pfam" id="PF14626"/>
    </source>
</evidence>
<evidence type="ECO:0000313" key="3">
    <source>
        <dbReference type="Proteomes" id="UP000053766"/>
    </source>
</evidence>
<sequence length="303" mass="34459">MWKLWVKESRQGLQITSRISIRHRCTMNYNDFEDLCHLLLDSEDELESDEKSEPVRAIHASSIFIDQFVNANIDSGMECTEIGPEGDFQHIVSLLHSAVRVFLSTSLTYDGCAVSGCYDKKYSVYWGSIKDTSKLAWTSCKVLSMKPIFKCLLQFILRGHKKFGEDRMKSVIYSVDDIEAFNILLNLRLVHFIEPDGSRNIIDKTRERVAEIGALLVSSSSSDVRESYSNTSSQCCVSNENYLVEDLLLMAVSDTVICVNDILILKLLMTKCQPRQLRNLALRSLTAYVSIVKNYEYCDNGNL</sequence>
<dbReference type="EMBL" id="KN716195">
    <property type="protein sequence ID" value="KJH50882.1"/>
    <property type="molecule type" value="Genomic_DNA"/>
</dbReference>
<dbReference type="Pfam" id="PF14626">
    <property type="entry name" value="RNase_Zc3h12a_2"/>
    <property type="match status" value="1"/>
</dbReference>
<reference evidence="3" key="2">
    <citation type="journal article" date="2016" name="Sci. Rep.">
        <title>Dictyocaulus viviparus genome, variome and transcriptome elucidate lungworm biology and support future intervention.</title>
        <authorList>
            <person name="McNulty S.N."/>
            <person name="Strube C."/>
            <person name="Rosa B.A."/>
            <person name="Martin J.C."/>
            <person name="Tyagi R."/>
            <person name="Choi Y.J."/>
            <person name="Wang Q."/>
            <person name="Hallsworth Pepin K."/>
            <person name="Zhang X."/>
            <person name="Ozersky P."/>
            <person name="Wilson R.K."/>
            <person name="Sternberg P.W."/>
            <person name="Gasser R.B."/>
            <person name="Mitreva M."/>
        </authorList>
    </citation>
    <scope>NUCLEOTIDE SEQUENCE [LARGE SCALE GENOMIC DNA]</scope>
    <source>
        <strain evidence="3">HannoverDv2000</strain>
    </source>
</reference>
<evidence type="ECO:0000313" key="2">
    <source>
        <dbReference type="EMBL" id="KJH50882.1"/>
    </source>
</evidence>
<dbReference type="AlphaFoldDB" id="A0A0D8Y3X2"/>
<accession>A0A0D8Y3X2</accession>
<dbReference type="InterPro" id="IPR028079">
    <property type="entry name" value="RNase_Zc3h12a_2"/>
</dbReference>
<name>A0A0D8Y3X2_DICVI</name>
<gene>
    <name evidence="2" type="ORF">DICVIV_02936</name>
</gene>
<proteinExistence type="predicted"/>
<reference evidence="2 3" key="1">
    <citation type="submission" date="2013-11" db="EMBL/GenBank/DDBJ databases">
        <title>Draft genome of the bovine lungworm Dictyocaulus viviparus.</title>
        <authorList>
            <person name="Mitreva M."/>
        </authorList>
    </citation>
    <scope>NUCLEOTIDE SEQUENCE [LARGE SCALE GENOMIC DNA]</scope>
    <source>
        <strain evidence="2 3">HannoverDv2000</strain>
    </source>
</reference>
<keyword evidence="3" id="KW-1185">Reference proteome</keyword>
<dbReference type="OrthoDB" id="5831858at2759"/>